<dbReference type="PANTHER" id="PTHR12203:SF107">
    <property type="entry name" value="GLYCOSYL TRANSFERASE CAP10 DOMAIN-CONTAINING PROTEIN"/>
    <property type="match status" value="1"/>
</dbReference>
<dbReference type="AlphaFoldDB" id="A0A6G1LBP8"/>
<keyword evidence="4" id="KW-1185">Reference proteome</keyword>
<proteinExistence type="predicted"/>
<reference evidence="3" key="1">
    <citation type="journal article" date="2020" name="Stud. Mycol.">
        <title>101 Dothideomycetes genomes: a test case for predicting lifestyles and emergence of pathogens.</title>
        <authorList>
            <person name="Haridas S."/>
            <person name="Albert R."/>
            <person name="Binder M."/>
            <person name="Bloem J."/>
            <person name="Labutti K."/>
            <person name="Salamov A."/>
            <person name="Andreopoulos B."/>
            <person name="Baker S."/>
            <person name="Barry K."/>
            <person name="Bills G."/>
            <person name="Bluhm B."/>
            <person name="Cannon C."/>
            <person name="Castanera R."/>
            <person name="Culley D."/>
            <person name="Daum C."/>
            <person name="Ezra D."/>
            <person name="Gonzalez J."/>
            <person name="Henrissat B."/>
            <person name="Kuo A."/>
            <person name="Liang C."/>
            <person name="Lipzen A."/>
            <person name="Lutzoni F."/>
            <person name="Magnuson J."/>
            <person name="Mondo S."/>
            <person name="Nolan M."/>
            <person name="Ohm R."/>
            <person name="Pangilinan J."/>
            <person name="Park H.-J."/>
            <person name="Ramirez L."/>
            <person name="Alfaro M."/>
            <person name="Sun H."/>
            <person name="Tritt A."/>
            <person name="Yoshinaga Y."/>
            <person name="Zwiers L.-H."/>
            <person name="Turgeon B."/>
            <person name="Goodwin S."/>
            <person name="Spatafora J."/>
            <person name="Crous P."/>
            <person name="Grigoriev I."/>
        </authorList>
    </citation>
    <scope>NUCLEOTIDE SEQUENCE</scope>
    <source>
        <strain evidence="3">CBS 116005</strain>
    </source>
</reference>
<dbReference type="PANTHER" id="PTHR12203">
    <property type="entry name" value="KDEL LYS-ASP-GLU-LEU CONTAINING - RELATED"/>
    <property type="match status" value="1"/>
</dbReference>
<keyword evidence="1" id="KW-0732">Signal</keyword>
<evidence type="ECO:0000313" key="4">
    <source>
        <dbReference type="Proteomes" id="UP000799436"/>
    </source>
</evidence>
<gene>
    <name evidence="3" type="ORF">EJ03DRAFT_342950</name>
</gene>
<dbReference type="OrthoDB" id="202415at2759"/>
<dbReference type="InterPro" id="IPR006598">
    <property type="entry name" value="CAP10"/>
</dbReference>
<accession>A0A6G1LBP8</accession>
<feature type="domain" description="Glycosyl transferase CAP10" evidence="2">
    <location>
        <begin position="136"/>
        <end position="368"/>
    </location>
</feature>
<feature type="chain" id="PRO_5026055570" description="Glycosyl transferase CAP10 domain-containing protein" evidence="1">
    <location>
        <begin position="29"/>
        <end position="403"/>
    </location>
</feature>
<evidence type="ECO:0000259" key="2">
    <source>
        <dbReference type="SMART" id="SM00672"/>
    </source>
</evidence>
<sequence length="403" mass="46616">MAMHPMFQHQAFWKVVAALLFLCILVQQFGFRESPWPQHRDRNNYGLSDGQCDQAFPELYHEIDRSVEQWHGRNLTSESIELYGKNEAGVRVMLVNQQLRVISTKGMHREDFRQRILAVLHQIQRAVTSVSGSAFPFDNIEFTIVVDDFVTLSPETNLALWSFARETANKKQNDIWLIPDFNFWGAPPVAGSFPDMQVRAREQDSPIADKIQKLLWRGVKWTAPKLRGALIDATADQPWADVAAMDWRDPGKVVRLEDHCQYAYLVNTEGRSWSSRLLYILNCDSVPVLHDMRWTAHYYSLLNGHDAKKANYVPVDREFSNLETKIKYLLDNPDHAQAIADNARRMFRERYTTPAATACYWRRLLRQWGSVAFTPEEYEESADLAIDGHEGRRVRGVALEEFL</sequence>
<dbReference type="Pfam" id="PF05686">
    <property type="entry name" value="Glyco_transf_90"/>
    <property type="match status" value="1"/>
</dbReference>
<dbReference type="InterPro" id="IPR051091">
    <property type="entry name" value="O-Glucosyltr/Glycosyltrsf_90"/>
</dbReference>
<evidence type="ECO:0000256" key="1">
    <source>
        <dbReference type="SAM" id="SignalP"/>
    </source>
</evidence>
<feature type="signal peptide" evidence="1">
    <location>
        <begin position="1"/>
        <end position="28"/>
    </location>
</feature>
<dbReference type="SMART" id="SM00672">
    <property type="entry name" value="CAP10"/>
    <property type="match status" value="1"/>
</dbReference>
<dbReference type="EMBL" id="ML995827">
    <property type="protein sequence ID" value="KAF2770307.1"/>
    <property type="molecule type" value="Genomic_DNA"/>
</dbReference>
<organism evidence="3 4">
    <name type="scientific">Teratosphaeria nubilosa</name>
    <dbReference type="NCBI Taxonomy" id="161662"/>
    <lineage>
        <taxon>Eukaryota</taxon>
        <taxon>Fungi</taxon>
        <taxon>Dikarya</taxon>
        <taxon>Ascomycota</taxon>
        <taxon>Pezizomycotina</taxon>
        <taxon>Dothideomycetes</taxon>
        <taxon>Dothideomycetidae</taxon>
        <taxon>Mycosphaerellales</taxon>
        <taxon>Teratosphaeriaceae</taxon>
        <taxon>Teratosphaeria</taxon>
    </lineage>
</organism>
<dbReference type="Proteomes" id="UP000799436">
    <property type="component" value="Unassembled WGS sequence"/>
</dbReference>
<name>A0A6G1LBP8_9PEZI</name>
<evidence type="ECO:0000313" key="3">
    <source>
        <dbReference type="EMBL" id="KAF2770307.1"/>
    </source>
</evidence>
<protein>
    <recommendedName>
        <fullName evidence="2">Glycosyl transferase CAP10 domain-containing protein</fullName>
    </recommendedName>
</protein>